<organism evidence="2 3">
    <name type="scientific">Claviceps humidiphila</name>
    <dbReference type="NCBI Taxonomy" id="1294629"/>
    <lineage>
        <taxon>Eukaryota</taxon>
        <taxon>Fungi</taxon>
        <taxon>Dikarya</taxon>
        <taxon>Ascomycota</taxon>
        <taxon>Pezizomycotina</taxon>
        <taxon>Sordariomycetes</taxon>
        <taxon>Hypocreomycetidae</taxon>
        <taxon>Hypocreales</taxon>
        <taxon>Clavicipitaceae</taxon>
        <taxon>Claviceps</taxon>
    </lineage>
</organism>
<evidence type="ECO:0000313" key="2">
    <source>
        <dbReference type="EMBL" id="KAG6117913.1"/>
    </source>
</evidence>
<feature type="region of interest" description="Disordered" evidence="1">
    <location>
        <begin position="13"/>
        <end position="40"/>
    </location>
</feature>
<accession>A0A9P7TUC9</accession>
<comment type="caution">
    <text evidence="2">The sequence shown here is derived from an EMBL/GenBank/DDBJ whole genome shotgun (WGS) entry which is preliminary data.</text>
</comment>
<dbReference type="EMBL" id="SRQM01000121">
    <property type="protein sequence ID" value="KAG6117913.1"/>
    <property type="molecule type" value="Genomic_DNA"/>
</dbReference>
<name>A0A9P7TUC9_9HYPO</name>
<evidence type="ECO:0000313" key="3">
    <source>
        <dbReference type="Proteomes" id="UP000732380"/>
    </source>
</evidence>
<proteinExistence type="predicted"/>
<keyword evidence="3" id="KW-1185">Reference proteome</keyword>
<reference evidence="2 3" key="1">
    <citation type="journal article" date="2020" name="bioRxiv">
        <title>Whole genome comparisons of ergot fungi reveals the divergence and evolution of species within the genus Claviceps are the result of varying mechanisms driving genome evolution and host range expansion.</title>
        <authorList>
            <person name="Wyka S.A."/>
            <person name="Mondo S.J."/>
            <person name="Liu M."/>
            <person name="Dettman J."/>
            <person name="Nalam V."/>
            <person name="Broders K.D."/>
        </authorList>
    </citation>
    <scope>NUCLEOTIDE SEQUENCE [LARGE SCALE GENOMIC DNA]</scope>
    <source>
        <strain evidence="2 3">LM576</strain>
    </source>
</reference>
<dbReference type="AlphaFoldDB" id="A0A9P7TUC9"/>
<protein>
    <submittedName>
        <fullName evidence="2">Uncharacterized protein</fullName>
    </submittedName>
</protein>
<sequence length="64" mass="7345">MADVEFEFSVDVAGKDPRPPWVRDSDEQWPERLNESNDKSTKARYLAPAFGPFYHINLSMDDGV</sequence>
<evidence type="ECO:0000256" key="1">
    <source>
        <dbReference type="SAM" id="MobiDB-lite"/>
    </source>
</evidence>
<gene>
    <name evidence="2" type="ORF">E4U13_000704</name>
</gene>
<dbReference type="Proteomes" id="UP000732380">
    <property type="component" value="Unassembled WGS sequence"/>
</dbReference>